<evidence type="ECO:0000259" key="2">
    <source>
        <dbReference type="Pfam" id="PF18557"/>
    </source>
</evidence>
<feature type="compositionally biased region" description="Polar residues" evidence="1">
    <location>
        <begin position="1"/>
        <end position="10"/>
    </location>
</feature>
<dbReference type="Pfam" id="PF18557">
    <property type="entry name" value="NepR"/>
    <property type="match status" value="1"/>
</dbReference>
<evidence type="ECO:0000313" key="4">
    <source>
        <dbReference type="Proteomes" id="UP000295351"/>
    </source>
</evidence>
<feature type="domain" description="Anti-sigma factor NepR" evidence="2">
    <location>
        <begin position="28"/>
        <end position="62"/>
    </location>
</feature>
<evidence type="ECO:0000313" key="3">
    <source>
        <dbReference type="EMBL" id="TCN39470.1"/>
    </source>
</evidence>
<dbReference type="EMBL" id="SLVX01000017">
    <property type="protein sequence ID" value="TCN39470.1"/>
    <property type="molecule type" value="Genomic_DNA"/>
</dbReference>
<evidence type="ECO:0000256" key="1">
    <source>
        <dbReference type="SAM" id="MobiDB-lite"/>
    </source>
</evidence>
<accession>A0A4V2RHA9</accession>
<dbReference type="AlphaFoldDB" id="A0A4V2RHA9"/>
<organism evidence="3 4">
    <name type="scientific">Shinella granuli</name>
    <dbReference type="NCBI Taxonomy" id="323621"/>
    <lineage>
        <taxon>Bacteria</taxon>
        <taxon>Pseudomonadati</taxon>
        <taxon>Pseudomonadota</taxon>
        <taxon>Alphaproteobacteria</taxon>
        <taxon>Hyphomicrobiales</taxon>
        <taxon>Rhizobiaceae</taxon>
        <taxon>Shinella</taxon>
    </lineage>
</organism>
<name>A0A4V2RHA9_SHIGR</name>
<comment type="caution">
    <text evidence="3">The sequence shown here is derived from an EMBL/GenBank/DDBJ whole genome shotgun (WGS) entry which is preliminary data.</text>
</comment>
<dbReference type="Proteomes" id="UP000295351">
    <property type="component" value="Unassembled WGS sequence"/>
</dbReference>
<proteinExistence type="predicted"/>
<protein>
    <recommendedName>
        <fullName evidence="2">Anti-sigma factor NepR domain-containing protein</fullName>
    </recommendedName>
</protein>
<sequence length="69" mass="7841">MKNESGTVNSVDKKKRGGKRSPASDDPNAQIAMKLRAFYHQVQDEALPQRFLDLLEKLDAVESRVQRVE</sequence>
<dbReference type="InterPro" id="IPR041649">
    <property type="entry name" value="NepR"/>
</dbReference>
<keyword evidence="4" id="KW-1185">Reference proteome</keyword>
<reference evidence="3 4" key="1">
    <citation type="submission" date="2019-03" db="EMBL/GenBank/DDBJ databases">
        <title>Genomic Encyclopedia of Type Strains, Phase IV (KMG-IV): sequencing the most valuable type-strain genomes for metagenomic binning, comparative biology and taxonomic classification.</title>
        <authorList>
            <person name="Goeker M."/>
        </authorList>
    </citation>
    <scope>NUCLEOTIDE SEQUENCE [LARGE SCALE GENOMIC DNA]</scope>
    <source>
        <strain evidence="3 4">DSM 18401</strain>
    </source>
</reference>
<gene>
    <name evidence="3" type="ORF">EV665_11798</name>
</gene>
<feature type="region of interest" description="Disordered" evidence="1">
    <location>
        <begin position="1"/>
        <end position="29"/>
    </location>
</feature>